<dbReference type="SUPFAM" id="SSF56553">
    <property type="entry name" value="Insert subdomain of RNA polymerase alpha subunit"/>
    <property type="match status" value="1"/>
</dbReference>
<feature type="domain" description="DNA-directed RNA polymerase RpoA/D/Rpb3-type" evidence="7">
    <location>
        <begin position="58"/>
        <end position="336"/>
    </location>
</feature>
<evidence type="ECO:0000256" key="1">
    <source>
        <dbReference type="ARBA" id="ARBA00004123"/>
    </source>
</evidence>
<evidence type="ECO:0000313" key="8">
    <source>
        <dbReference type="EMBL" id="KIM36901.1"/>
    </source>
</evidence>
<dbReference type="GO" id="GO:0055029">
    <property type="term" value="C:nuclear DNA-directed RNA polymerase complex"/>
    <property type="evidence" value="ECO:0007669"/>
    <property type="project" value="UniProtKB-ARBA"/>
</dbReference>
<dbReference type="InterPro" id="IPR036643">
    <property type="entry name" value="RNApol_insert_sf"/>
</dbReference>
<dbReference type="InterPro" id="IPR011262">
    <property type="entry name" value="DNA-dir_RNA_pol_insert"/>
</dbReference>
<dbReference type="Proteomes" id="UP000053424">
    <property type="component" value="Unassembled WGS sequence"/>
</dbReference>
<dbReference type="Pfam" id="PF01000">
    <property type="entry name" value="RNA_pol_A_bac"/>
    <property type="match status" value="1"/>
</dbReference>
<evidence type="ECO:0000256" key="6">
    <source>
        <dbReference type="ARBA" id="ARBA00025804"/>
    </source>
</evidence>
<dbReference type="STRING" id="686832.A0A0C3BZN0"/>
<dbReference type="InterPro" id="IPR022842">
    <property type="entry name" value="RNAP_Rpo3/Rpb3/RPAC1"/>
</dbReference>
<keyword evidence="3" id="KW-0240">DNA-directed RNA polymerase</keyword>
<dbReference type="PANTHER" id="PTHR11800:SF13">
    <property type="entry name" value="DNA-DIRECTED RNA POLYMERASES I AND III SUBUNIT RPAC1"/>
    <property type="match status" value="1"/>
</dbReference>
<comment type="similarity">
    <text evidence="6">Belongs to the archaeal Rpo3/eukaryotic RPB3 RNA polymerase subunit family.</text>
</comment>
<dbReference type="InterPro" id="IPR050518">
    <property type="entry name" value="Rpo3/RPB3_RNA_Pol_subunit"/>
</dbReference>
<keyword evidence="4" id="KW-0804">Transcription</keyword>
<dbReference type="Gene3D" id="2.170.120.12">
    <property type="entry name" value="DNA-directed RNA polymerase, insert domain"/>
    <property type="match status" value="1"/>
</dbReference>
<evidence type="ECO:0000256" key="2">
    <source>
        <dbReference type="ARBA" id="ARBA00022083"/>
    </source>
</evidence>
<organism evidence="8 9">
    <name type="scientific">Hebeloma cylindrosporum</name>
    <dbReference type="NCBI Taxonomy" id="76867"/>
    <lineage>
        <taxon>Eukaryota</taxon>
        <taxon>Fungi</taxon>
        <taxon>Dikarya</taxon>
        <taxon>Basidiomycota</taxon>
        <taxon>Agaricomycotina</taxon>
        <taxon>Agaricomycetes</taxon>
        <taxon>Agaricomycetidae</taxon>
        <taxon>Agaricales</taxon>
        <taxon>Agaricineae</taxon>
        <taxon>Hymenogastraceae</taxon>
        <taxon>Hebeloma</taxon>
    </lineage>
</organism>
<dbReference type="HAMAP" id="MF_00320">
    <property type="entry name" value="RNApol_arch_Rpo3"/>
    <property type="match status" value="1"/>
</dbReference>
<dbReference type="EMBL" id="KN831801">
    <property type="protein sequence ID" value="KIM36901.1"/>
    <property type="molecule type" value="Genomic_DNA"/>
</dbReference>
<keyword evidence="9" id="KW-1185">Reference proteome</keyword>
<reference evidence="8 9" key="1">
    <citation type="submission" date="2014-04" db="EMBL/GenBank/DDBJ databases">
        <authorList>
            <consortium name="DOE Joint Genome Institute"/>
            <person name="Kuo A."/>
            <person name="Gay G."/>
            <person name="Dore J."/>
            <person name="Kohler A."/>
            <person name="Nagy L.G."/>
            <person name="Floudas D."/>
            <person name="Copeland A."/>
            <person name="Barry K.W."/>
            <person name="Cichocki N."/>
            <person name="Veneault-Fourrey C."/>
            <person name="LaButti K."/>
            <person name="Lindquist E.A."/>
            <person name="Lipzen A."/>
            <person name="Lundell T."/>
            <person name="Morin E."/>
            <person name="Murat C."/>
            <person name="Sun H."/>
            <person name="Tunlid A."/>
            <person name="Henrissat B."/>
            <person name="Grigoriev I.V."/>
            <person name="Hibbett D.S."/>
            <person name="Martin F."/>
            <person name="Nordberg H.P."/>
            <person name="Cantor M.N."/>
            <person name="Hua S.X."/>
        </authorList>
    </citation>
    <scope>NUCLEOTIDE SEQUENCE [LARGE SCALE GENOMIC DNA]</scope>
    <source>
        <strain evidence="9">h7</strain>
    </source>
</reference>
<dbReference type="PANTHER" id="PTHR11800">
    <property type="entry name" value="DNA-DIRECTED RNA POLYMERASE"/>
    <property type="match status" value="1"/>
</dbReference>
<dbReference type="InterPro" id="IPR036603">
    <property type="entry name" value="RBP11-like"/>
</dbReference>
<dbReference type="SUPFAM" id="SSF55257">
    <property type="entry name" value="RBP11-like subunits of RNA polymerase"/>
    <property type="match status" value="1"/>
</dbReference>
<dbReference type="Pfam" id="PF01193">
    <property type="entry name" value="RNA_pol_L"/>
    <property type="match status" value="1"/>
</dbReference>
<dbReference type="SMART" id="SM00662">
    <property type="entry name" value="RPOLD"/>
    <property type="match status" value="1"/>
</dbReference>
<dbReference type="InterPro" id="IPR011263">
    <property type="entry name" value="DNA-dir_RNA_pol_RpoA/D/Rpb3"/>
</dbReference>
<proteinExistence type="inferred from homology"/>
<evidence type="ECO:0000313" key="9">
    <source>
        <dbReference type="Proteomes" id="UP000053424"/>
    </source>
</evidence>
<accession>A0A0C3BZN0</accession>
<evidence type="ECO:0000256" key="5">
    <source>
        <dbReference type="ARBA" id="ARBA00023242"/>
    </source>
</evidence>
<dbReference type="HOGENOM" id="CLU_038421_0_1_1"/>
<reference evidence="9" key="2">
    <citation type="submission" date="2015-01" db="EMBL/GenBank/DDBJ databases">
        <title>Evolutionary Origins and Diversification of the Mycorrhizal Mutualists.</title>
        <authorList>
            <consortium name="DOE Joint Genome Institute"/>
            <consortium name="Mycorrhizal Genomics Consortium"/>
            <person name="Kohler A."/>
            <person name="Kuo A."/>
            <person name="Nagy L.G."/>
            <person name="Floudas D."/>
            <person name="Copeland A."/>
            <person name="Barry K.W."/>
            <person name="Cichocki N."/>
            <person name="Veneault-Fourrey C."/>
            <person name="LaButti K."/>
            <person name="Lindquist E.A."/>
            <person name="Lipzen A."/>
            <person name="Lundell T."/>
            <person name="Morin E."/>
            <person name="Murat C."/>
            <person name="Riley R."/>
            <person name="Ohm R."/>
            <person name="Sun H."/>
            <person name="Tunlid A."/>
            <person name="Henrissat B."/>
            <person name="Grigoriev I.V."/>
            <person name="Hibbett D.S."/>
            <person name="Martin F."/>
        </authorList>
    </citation>
    <scope>NUCLEOTIDE SEQUENCE [LARGE SCALE GENOMIC DNA]</scope>
    <source>
        <strain evidence="9">h7</strain>
    </source>
</reference>
<dbReference type="AlphaFoldDB" id="A0A0C3BZN0"/>
<dbReference type="GO" id="GO:0003899">
    <property type="term" value="F:DNA-directed RNA polymerase activity"/>
    <property type="evidence" value="ECO:0007669"/>
    <property type="project" value="InterPro"/>
</dbReference>
<dbReference type="GO" id="GO:0005666">
    <property type="term" value="C:RNA polymerase III complex"/>
    <property type="evidence" value="ECO:0007669"/>
    <property type="project" value="TreeGrafter"/>
</dbReference>
<dbReference type="CDD" id="cd07032">
    <property type="entry name" value="RNAP_I_II_AC40"/>
    <property type="match status" value="1"/>
</dbReference>
<dbReference type="Gene3D" id="3.30.1360.10">
    <property type="entry name" value="RNA polymerase, RBP11-like subunit"/>
    <property type="match status" value="1"/>
</dbReference>
<gene>
    <name evidence="8" type="ORF">M413DRAFT_448827</name>
</gene>
<evidence type="ECO:0000256" key="4">
    <source>
        <dbReference type="ARBA" id="ARBA00023163"/>
    </source>
</evidence>
<dbReference type="GO" id="GO:0005736">
    <property type="term" value="C:RNA polymerase I complex"/>
    <property type="evidence" value="ECO:0007669"/>
    <property type="project" value="TreeGrafter"/>
</dbReference>
<evidence type="ECO:0000256" key="3">
    <source>
        <dbReference type="ARBA" id="ARBA00022478"/>
    </source>
</evidence>
<dbReference type="FunFam" id="2.170.120.12:FF:000003">
    <property type="entry name" value="Dna-directed rna polymerases i and iii subunit"/>
    <property type="match status" value="1"/>
</dbReference>
<dbReference type="OrthoDB" id="270173at2759"/>
<dbReference type="GO" id="GO:0006351">
    <property type="term" value="P:DNA-templated transcription"/>
    <property type="evidence" value="ECO:0007669"/>
    <property type="project" value="InterPro"/>
</dbReference>
<dbReference type="GO" id="GO:0046983">
    <property type="term" value="F:protein dimerization activity"/>
    <property type="evidence" value="ECO:0007669"/>
    <property type="project" value="InterPro"/>
</dbReference>
<sequence length="356" mass="39958">MPAQTFDDRRLVGVLAERITNVSSRDFPGHFPDEDHSWNLAKFKKNLKVQVQRLSNRSVDFDIVGVDSSIANAFRRIMLAEVPTVCIDQAYIWNNTTVIVDEVLAHRIGLVPLNIDPSKMIMRNPSDNPTDRNTMVFSIELACERNPKAPKGSTKPDELYINHELRSSHITWVPQGEQLEAFASLSPAPTNPNIVLAKLRPGQEVKMELHAVKGVAKDHAKFSPVATASYRLLPHIKITKPIPSHLAEKFQKCFSPGVIKIDPRTKAVSVDEQGVRNDSVSREVLRHPEFADSVQLSRVRDYFLFNVESEGPYEPERILPEAIKVMREKLAIIKQAAEALRDKSTSLDSDVVMADA</sequence>
<protein>
    <recommendedName>
        <fullName evidence="2">DNA-directed RNA polymerases I and III subunit RPAC1</fullName>
    </recommendedName>
</protein>
<dbReference type="InterPro" id="IPR033901">
    <property type="entry name" value="RNAPI/III_AC40"/>
</dbReference>
<evidence type="ECO:0000259" key="7">
    <source>
        <dbReference type="SMART" id="SM00662"/>
    </source>
</evidence>
<keyword evidence="5" id="KW-0539">Nucleus</keyword>
<name>A0A0C3BZN0_HEBCY</name>
<comment type="subcellular location">
    <subcellularLocation>
        <location evidence="1">Nucleus</location>
    </subcellularLocation>
</comment>